<organism evidence="13 14">
    <name type="scientific">Psilocybe cf. subviscida</name>
    <dbReference type="NCBI Taxonomy" id="2480587"/>
    <lineage>
        <taxon>Eukaryota</taxon>
        <taxon>Fungi</taxon>
        <taxon>Dikarya</taxon>
        <taxon>Basidiomycota</taxon>
        <taxon>Agaricomycotina</taxon>
        <taxon>Agaricomycetes</taxon>
        <taxon>Agaricomycetidae</taxon>
        <taxon>Agaricales</taxon>
        <taxon>Agaricineae</taxon>
        <taxon>Strophariaceae</taxon>
        <taxon>Psilocybe</taxon>
    </lineage>
</organism>
<dbReference type="OrthoDB" id="2021138at2759"/>
<evidence type="ECO:0000313" key="13">
    <source>
        <dbReference type="EMBL" id="KAF5318868.1"/>
    </source>
</evidence>
<dbReference type="Gene3D" id="1.10.4080.10">
    <property type="entry name" value="ADP-ribosylation/Crystallin J1"/>
    <property type="match status" value="1"/>
</dbReference>
<evidence type="ECO:0000256" key="3">
    <source>
        <dbReference type="ARBA" id="ARBA00022801"/>
    </source>
</evidence>
<proteinExistence type="inferred from homology"/>
<dbReference type="InterPro" id="IPR050792">
    <property type="entry name" value="ADP-ribosylglycohydrolase"/>
</dbReference>
<evidence type="ECO:0000256" key="5">
    <source>
        <dbReference type="ARBA" id="ARBA00042398"/>
    </source>
</evidence>
<gene>
    <name evidence="13" type="ORF">D9619_010942</name>
</gene>
<feature type="binding site" evidence="12">
    <location>
        <position position="63"/>
    </location>
    <ligand>
        <name>Mg(2+)</name>
        <dbReference type="ChEBI" id="CHEBI:18420"/>
        <label>1</label>
    </ligand>
</feature>
<dbReference type="GO" id="GO:0004649">
    <property type="term" value="F:poly(ADP-ribose) glycohydrolase activity"/>
    <property type="evidence" value="ECO:0007669"/>
    <property type="project" value="UniProtKB-EC"/>
</dbReference>
<feature type="binding site" evidence="12">
    <location>
        <position position="318"/>
    </location>
    <ligand>
        <name>Mg(2+)</name>
        <dbReference type="ChEBI" id="CHEBI:18420"/>
        <label>1</label>
    </ligand>
</feature>
<evidence type="ECO:0000256" key="9">
    <source>
        <dbReference type="ARBA" id="ARBA00043187"/>
    </source>
</evidence>
<comment type="catalytic activity">
    <reaction evidence="11">
        <text>alpha-NAD(+) + H2O = ADP-D-ribose + nicotinamide + H(+)</text>
        <dbReference type="Rhea" id="RHEA:68792"/>
        <dbReference type="ChEBI" id="CHEBI:15377"/>
        <dbReference type="ChEBI" id="CHEBI:15378"/>
        <dbReference type="ChEBI" id="CHEBI:17154"/>
        <dbReference type="ChEBI" id="CHEBI:57967"/>
        <dbReference type="ChEBI" id="CHEBI:77017"/>
    </reaction>
</comment>
<dbReference type="Proteomes" id="UP000567179">
    <property type="component" value="Unassembled WGS sequence"/>
</dbReference>
<accession>A0A8H5F0K7</accession>
<evidence type="ECO:0000256" key="6">
    <source>
        <dbReference type="ARBA" id="ARBA00042471"/>
    </source>
</evidence>
<keyword evidence="12" id="KW-0479">Metal-binding</keyword>
<feature type="binding site" evidence="12">
    <location>
        <position position="62"/>
    </location>
    <ligand>
        <name>Mg(2+)</name>
        <dbReference type="ChEBI" id="CHEBI:18420"/>
        <label>1</label>
    </ligand>
</feature>
<dbReference type="InterPro" id="IPR005502">
    <property type="entry name" value="Ribosyl_crysJ1"/>
</dbReference>
<protein>
    <recommendedName>
        <fullName evidence="4">ADP-ribosylhydrolase ARH3</fullName>
        <ecNumber evidence="2">3.2.1.143</ecNumber>
    </recommendedName>
    <alternativeName>
        <fullName evidence="5">ADP-ribose glycohydrolase ARH3</fullName>
    </alternativeName>
    <alternativeName>
        <fullName evidence="6">ADP-ribosylhydrolase 3</fullName>
    </alternativeName>
    <alternativeName>
        <fullName evidence="9">O-acetyl-ADP-ribose deacetylase ARH3</fullName>
    </alternativeName>
    <alternativeName>
        <fullName evidence="10">Poly(ADP-ribose) glycohydrolase ARH3</fullName>
    </alternativeName>
    <alternativeName>
        <fullName evidence="8">[Protein ADP-ribosylarginine] hydrolase-like protein 2</fullName>
    </alternativeName>
    <alternativeName>
        <fullName evidence="7">[Protein ADP-ribosylserine] hydrolase</fullName>
    </alternativeName>
</protein>
<keyword evidence="14" id="KW-1185">Reference proteome</keyword>
<comment type="caution">
    <text evidence="13">The sequence shown here is derived from an EMBL/GenBank/DDBJ whole genome shotgun (WGS) entry which is preliminary data.</text>
</comment>
<dbReference type="GO" id="GO:0046872">
    <property type="term" value="F:metal ion binding"/>
    <property type="evidence" value="ECO:0007669"/>
    <property type="project" value="UniProtKB-KW"/>
</dbReference>
<dbReference type="Pfam" id="PF03747">
    <property type="entry name" value="ADP_ribosyl_GH"/>
    <property type="match status" value="1"/>
</dbReference>
<dbReference type="PANTHER" id="PTHR16222:SF24">
    <property type="entry name" value="ADP-RIBOSYLHYDROLASE ARH3"/>
    <property type="match status" value="1"/>
</dbReference>
<evidence type="ECO:0000256" key="8">
    <source>
        <dbReference type="ARBA" id="ARBA00042850"/>
    </source>
</evidence>
<dbReference type="EC" id="3.2.1.143" evidence="2"/>
<feature type="binding site" evidence="12">
    <location>
        <position position="321"/>
    </location>
    <ligand>
        <name>Mg(2+)</name>
        <dbReference type="ChEBI" id="CHEBI:18420"/>
        <label>1</label>
    </ligand>
</feature>
<evidence type="ECO:0000256" key="7">
    <source>
        <dbReference type="ARBA" id="ARBA00042722"/>
    </source>
</evidence>
<comment type="similarity">
    <text evidence="1">Belongs to the ADP-ribosylglycohydrolase family.</text>
</comment>
<keyword evidence="12" id="KW-0460">Magnesium</keyword>
<keyword evidence="3" id="KW-0378">Hydrolase</keyword>
<reference evidence="13 14" key="1">
    <citation type="journal article" date="2020" name="ISME J.">
        <title>Uncovering the hidden diversity of litter-decomposition mechanisms in mushroom-forming fungi.</title>
        <authorList>
            <person name="Floudas D."/>
            <person name="Bentzer J."/>
            <person name="Ahren D."/>
            <person name="Johansson T."/>
            <person name="Persson P."/>
            <person name="Tunlid A."/>
        </authorList>
    </citation>
    <scope>NUCLEOTIDE SEQUENCE [LARGE SCALE GENOMIC DNA]</scope>
    <source>
        <strain evidence="13 14">CBS 101986</strain>
    </source>
</reference>
<dbReference type="SUPFAM" id="SSF101478">
    <property type="entry name" value="ADP-ribosylglycohydrolase"/>
    <property type="match status" value="1"/>
</dbReference>
<evidence type="ECO:0000256" key="4">
    <source>
        <dbReference type="ARBA" id="ARBA00041057"/>
    </source>
</evidence>
<comment type="cofactor">
    <cofactor evidence="12">
        <name>Mg(2+)</name>
        <dbReference type="ChEBI" id="CHEBI:18420"/>
    </cofactor>
    <text evidence="12">Binds 2 magnesium ions per subunit.</text>
</comment>
<dbReference type="PANTHER" id="PTHR16222">
    <property type="entry name" value="ADP-RIBOSYLGLYCOHYDROLASE"/>
    <property type="match status" value="1"/>
</dbReference>
<evidence type="ECO:0000256" key="1">
    <source>
        <dbReference type="ARBA" id="ARBA00010702"/>
    </source>
</evidence>
<evidence type="ECO:0000313" key="14">
    <source>
        <dbReference type="Proteomes" id="UP000567179"/>
    </source>
</evidence>
<sequence>MSLHEQHATFARPETKIRLSLLGTALVDALGAPAEFHPRFTFEWVTDMIPNKNFGLSPGVWTDDTSMTLCLAESLSKCKDDGGFSEVHQLDTYSRWKRQGHLSAVGRCFDIGNTIRMALSIFAQGKRDAALSNIRAKLGAESNAGNGSLMRVLPIGLVYWRNLERAKEFARRSSSTTHPTQMCTEACEIWTGAISLIMQHTTSDMLLSKLALFEYFATYPYQNRKLKEALAMPSDIGPPPDGPTARETWYQTHHPLLRLIADTRKQAPKGKYPYALPSSKQLPSTGYVLHTFVAALFGFFATNTFEEGAIMVVNLGDDADTVGAIYAGLSACWYAGDDDGAEAKALFWSDRVQRWEKNLVERVAVEHVAEGLASRESIERAGNE</sequence>
<evidence type="ECO:0000256" key="12">
    <source>
        <dbReference type="PIRSR" id="PIRSR605502-1"/>
    </source>
</evidence>
<feature type="binding site" evidence="12">
    <location>
        <position position="64"/>
    </location>
    <ligand>
        <name>Mg(2+)</name>
        <dbReference type="ChEBI" id="CHEBI:18420"/>
        <label>1</label>
    </ligand>
</feature>
<dbReference type="EMBL" id="JAACJJ010000030">
    <property type="protein sequence ID" value="KAF5318868.1"/>
    <property type="molecule type" value="Genomic_DNA"/>
</dbReference>
<evidence type="ECO:0000256" key="2">
    <source>
        <dbReference type="ARBA" id="ARBA00012255"/>
    </source>
</evidence>
<evidence type="ECO:0000256" key="11">
    <source>
        <dbReference type="ARBA" id="ARBA00049015"/>
    </source>
</evidence>
<name>A0A8H5F0K7_9AGAR</name>
<evidence type="ECO:0000256" key="10">
    <source>
        <dbReference type="ARBA" id="ARBA00043193"/>
    </source>
</evidence>
<feature type="binding site" evidence="12">
    <location>
        <position position="320"/>
    </location>
    <ligand>
        <name>Mg(2+)</name>
        <dbReference type="ChEBI" id="CHEBI:18420"/>
        <label>1</label>
    </ligand>
</feature>
<dbReference type="AlphaFoldDB" id="A0A8H5F0K7"/>
<dbReference type="InterPro" id="IPR036705">
    <property type="entry name" value="Ribosyl_crysJ1_sf"/>
</dbReference>